<evidence type="ECO:0000313" key="4">
    <source>
        <dbReference type="Proteomes" id="UP000216991"/>
    </source>
</evidence>
<comment type="caution">
    <text evidence="3">The sequence shown here is derived from an EMBL/GenBank/DDBJ whole genome shotgun (WGS) entry which is preliminary data.</text>
</comment>
<dbReference type="InterPro" id="IPR013424">
    <property type="entry name" value="Ice-binding_C"/>
</dbReference>
<protein>
    <recommendedName>
        <fullName evidence="2">Ice-binding protein C-terminal domain-containing protein</fullName>
    </recommendedName>
</protein>
<feature type="domain" description="Ice-binding protein C-terminal" evidence="2">
    <location>
        <begin position="290"/>
        <end position="313"/>
    </location>
</feature>
<reference evidence="3 4" key="1">
    <citation type="submission" date="2017-07" db="EMBL/GenBank/DDBJ databases">
        <title>Sandarakinorhabdus cyanobacteriorum sp. nov., a novel bacterium isolated from cyanobacterial aggregates in a eutrophic lake.</title>
        <authorList>
            <person name="Cai H."/>
        </authorList>
    </citation>
    <scope>NUCLEOTIDE SEQUENCE [LARGE SCALE GENOMIC DNA]</scope>
    <source>
        <strain evidence="3 4">TH057</strain>
    </source>
</reference>
<name>A0A255YAE2_9SPHN</name>
<sequence length="318" mass="32748">MLACSIVNPPVNRGHMRPAFALVVLAGLAAVQPARAATVFINDPGVTVTSIGNLVMGAKYRVSPTNFDLSLDSGGGTQNVPGGANFISTNLGNLAALNNVSFDFTLRNIVGQGMIFSVTSPANVTSTLVWGSFAPALSPAATASAAQLRAASATGETPGTLLSPGQLAMNALHLEVSSRVRPLAAPNNYAPVVSLSNLAFSATGAAVRGSVITAQTVTPATNLTNPNFPEVGSGFASQWLVTTGHFWDFGWVLSGRINAQLNSITGNIGQIDEWVKFGVSGKQVAFTGGVPEPQSWAMMIAGFGLVGAAMRRRRALPA</sequence>
<accession>A0A255YAE2</accession>
<gene>
    <name evidence="3" type="ORF">CHU93_12255</name>
</gene>
<feature type="chain" id="PRO_5013350233" description="Ice-binding protein C-terminal domain-containing protein" evidence="1">
    <location>
        <begin position="37"/>
        <end position="318"/>
    </location>
</feature>
<evidence type="ECO:0000259" key="2">
    <source>
        <dbReference type="Pfam" id="PF07589"/>
    </source>
</evidence>
<feature type="signal peptide" evidence="1">
    <location>
        <begin position="1"/>
        <end position="36"/>
    </location>
</feature>
<organism evidence="3 4">
    <name type="scientific">Sandarakinorhabdus cyanobacteriorum</name>
    <dbReference type="NCBI Taxonomy" id="1981098"/>
    <lineage>
        <taxon>Bacteria</taxon>
        <taxon>Pseudomonadati</taxon>
        <taxon>Pseudomonadota</taxon>
        <taxon>Alphaproteobacteria</taxon>
        <taxon>Sphingomonadales</taxon>
        <taxon>Sphingosinicellaceae</taxon>
        <taxon>Sandarakinorhabdus</taxon>
    </lineage>
</organism>
<evidence type="ECO:0000313" key="3">
    <source>
        <dbReference type="EMBL" id="OYQ26161.1"/>
    </source>
</evidence>
<dbReference type="NCBIfam" id="NF035944">
    <property type="entry name" value="PEPxxWA-CTERM"/>
    <property type="match status" value="1"/>
</dbReference>
<dbReference type="NCBIfam" id="TIGR02595">
    <property type="entry name" value="PEP_CTERM"/>
    <property type="match status" value="1"/>
</dbReference>
<keyword evidence="1" id="KW-0732">Signal</keyword>
<dbReference type="Pfam" id="PF07589">
    <property type="entry name" value="PEP-CTERM"/>
    <property type="match status" value="1"/>
</dbReference>
<dbReference type="Proteomes" id="UP000216991">
    <property type="component" value="Unassembled WGS sequence"/>
</dbReference>
<evidence type="ECO:0000256" key="1">
    <source>
        <dbReference type="SAM" id="SignalP"/>
    </source>
</evidence>
<proteinExistence type="predicted"/>
<dbReference type="EMBL" id="NOXT01000119">
    <property type="protein sequence ID" value="OYQ26161.1"/>
    <property type="molecule type" value="Genomic_DNA"/>
</dbReference>
<dbReference type="AlphaFoldDB" id="A0A255YAE2"/>
<keyword evidence="4" id="KW-1185">Reference proteome</keyword>